<evidence type="ECO:0000256" key="5">
    <source>
        <dbReference type="ARBA" id="ARBA00023163"/>
    </source>
</evidence>
<dbReference type="Pfam" id="PF00874">
    <property type="entry name" value="PRD"/>
    <property type="match status" value="1"/>
</dbReference>
<evidence type="ECO:0000313" key="8">
    <source>
        <dbReference type="EMBL" id="SHF28666.1"/>
    </source>
</evidence>
<evidence type="ECO:0000256" key="1">
    <source>
        <dbReference type="ARBA" id="ARBA00022679"/>
    </source>
</evidence>
<dbReference type="InterPro" id="IPR036390">
    <property type="entry name" value="WH_DNA-bd_sf"/>
</dbReference>
<dbReference type="Proteomes" id="UP000184127">
    <property type="component" value="Unassembled WGS sequence"/>
</dbReference>
<dbReference type="Gene3D" id="1.10.1790.10">
    <property type="entry name" value="PRD domain"/>
    <property type="match status" value="1"/>
</dbReference>
<keyword evidence="4" id="KW-0010">Activator</keyword>
<dbReference type="PANTHER" id="PTHR30185:SF18">
    <property type="entry name" value="TRANSCRIPTIONAL REGULATOR MTLR"/>
    <property type="match status" value="1"/>
</dbReference>
<dbReference type="InterPro" id="IPR013011">
    <property type="entry name" value="PTS_EIIB_2"/>
</dbReference>
<keyword evidence="9" id="KW-1185">Reference proteome</keyword>
<dbReference type="InterPro" id="IPR011608">
    <property type="entry name" value="PRD"/>
</dbReference>
<dbReference type="InterPro" id="IPR036634">
    <property type="entry name" value="PRD_sf"/>
</dbReference>
<dbReference type="PANTHER" id="PTHR30185">
    <property type="entry name" value="CRYPTIC BETA-GLUCOSIDE BGL OPERON ANTITERMINATOR"/>
    <property type="match status" value="1"/>
</dbReference>
<protein>
    <submittedName>
        <fullName evidence="8">Transcriptional antiterminator</fullName>
    </submittedName>
</protein>
<dbReference type="SUPFAM" id="SSF46785">
    <property type="entry name" value="Winged helix' DNA-binding domain"/>
    <property type="match status" value="2"/>
</dbReference>
<dbReference type="GO" id="GO:0006355">
    <property type="term" value="P:regulation of DNA-templated transcription"/>
    <property type="evidence" value="ECO:0007669"/>
    <property type="project" value="InterPro"/>
</dbReference>
<evidence type="ECO:0000259" key="7">
    <source>
        <dbReference type="PROSITE" id="PS51372"/>
    </source>
</evidence>
<evidence type="ECO:0000256" key="2">
    <source>
        <dbReference type="ARBA" id="ARBA00022737"/>
    </source>
</evidence>
<keyword evidence="1" id="KW-0808">Transferase</keyword>
<feature type="domain" description="PTS EIIB type-2" evidence="6">
    <location>
        <begin position="432"/>
        <end position="522"/>
    </location>
</feature>
<dbReference type="CDD" id="cd05568">
    <property type="entry name" value="PTS_IIB_bgl_like"/>
    <property type="match status" value="1"/>
</dbReference>
<name>A0A1M5AEZ4_9THEO</name>
<evidence type="ECO:0000256" key="4">
    <source>
        <dbReference type="ARBA" id="ARBA00023159"/>
    </source>
</evidence>
<dbReference type="GO" id="GO:0008982">
    <property type="term" value="F:protein-N(PI)-phosphohistidine-sugar phosphotransferase activity"/>
    <property type="evidence" value="ECO:0007669"/>
    <property type="project" value="InterPro"/>
</dbReference>
<reference evidence="9" key="1">
    <citation type="submission" date="2016-11" db="EMBL/GenBank/DDBJ databases">
        <authorList>
            <person name="Varghese N."/>
            <person name="Submissions S."/>
        </authorList>
    </citation>
    <scope>NUCLEOTIDE SEQUENCE [LARGE SCALE GENOMIC DNA]</scope>
    <source>
        <strain evidence="9">DSM 18761</strain>
    </source>
</reference>
<feature type="domain" description="PRD" evidence="7">
    <location>
        <begin position="322"/>
        <end position="429"/>
    </location>
</feature>
<dbReference type="SUPFAM" id="SSF52794">
    <property type="entry name" value="PTS system IIB component-like"/>
    <property type="match status" value="1"/>
</dbReference>
<organism evidence="8 9">
    <name type="scientific">Thermoanaerobacter uzonensis DSM 18761</name>
    <dbReference type="NCBI Taxonomy" id="1123369"/>
    <lineage>
        <taxon>Bacteria</taxon>
        <taxon>Bacillati</taxon>
        <taxon>Bacillota</taxon>
        <taxon>Clostridia</taxon>
        <taxon>Thermoanaerobacterales</taxon>
        <taxon>Thermoanaerobacteraceae</taxon>
        <taxon>Thermoanaerobacter</taxon>
    </lineage>
</organism>
<dbReference type="InterPro" id="IPR036388">
    <property type="entry name" value="WH-like_DNA-bd_sf"/>
</dbReference>
<dbReference type="Gene3D" id="3.40.50.2300">
    <property type="match status" value="1"/>
</dbReference>
<keyword evidence="2" id="KW-0677">Repeat</keyword>
<dbReference type="AlphaFoldDB" id="A0A1M5AEZ4"/>
<evidence type="ECO:0000259" key="6">
    <source>
        <dbReference type="PROSITE" id="PS51099"/>
    </source>
</evidence>
<sequence length="637" mass="75519">MLLPGRANKIFSMLLESSKPLRIKDIAREFQVSERTVKYDLDLLRDRLKKYDINLYSKPNVGIWIDERDKNIRVSNELKRDLSLNEELYGFFERPERIRRLTLELLVDDSFYKISDLAEKFEVSRNTIVRDLKIIEKDLKQRHLVIERTRQGIRIRGSEFYRRLALEYLVQSTMEEKEMNKIIMNVIKEGFGKEEKFLLIQSVSFLSEQELEYAFSKIRLIISRIENELEIMLSDRIIINIFIRLIITIQRLKRKKNENLDFMTTINIQQLKMQKLYQIFKEILNGPPFLNFIFAESELIYISLPTIEIVQPLLDDIKNSEHKEVNVYEKTIELIKRMTIKTKINFEKDDQLLNALLVHLKDKVVKFRFGIIDPNPILSVVISSFPTMFHLIKECVYEIFKEEDIYFTDADLAYIVLHFQAAYERQKKNYLFKALIVCNTGRGTAQLLKTMLENEIPELKIIGTSSIFTLKRQIELKKPDLIISVVPIEDITIPFIKVHNILTEDDILRIRKIINKLQKNSSTELFWSSVEGENYFESVIAEQFVQNIIFKGYVLNQKIIQEFKDNLTEERAEGLKLHILLLAGRIAFNSFYDFEYTDYNDKFNYSSETRERLEKILKENEINIPESEIIAILQYFK</sequence>
<proteinExistence type="predicted"/>
<dbReference type="Pfam" id="PF05043">
    <property type="entry name" value="Mga"/>
    <property type="match status" value="1"/>
</dbReference>
<keyword evidence="3" id="KW-0805">Transcription regulation</keyword>
<dbReference type="Pfam" id="PF08279">
    <property type="entry name" value="HTH_11"/>
    <property type="match status" value="1"/>
</dbReference>
<evidence type="ECO:0000256" key="3">
    <source>
        <dbReference type="ARBA" id="ARBA00023015"/>
    </source>
</evidence>
<accession>A0A1M5AEZ4</accession>
<dbReference type="SUPFAM" id="SSF63520">
    <property type="entry name" value="PTS-regulatory domain, PRD"/>
    <property type="match status" value="1"/>
</dbReference>
<dbReference type="EMBL" id="FQUR01000022">
    <property type="protein sequence ID" value="SHF28666.1"/>
    <property type="molecule type" value="Genomic_DNA"/>
</dbReference>
<dbReference type="Gene3D" id="1.10.10.10">
    <property type="entry name" value="Winged helix-like DNA-binding domain superfamily/Winged helix DNA-binding domain"/>
    <property type="match status" value="2"/>
</dbReference>
<dbReference type="PROSITE" id="PS51099">
    <property type="entry name" value="PTS_EIIB_TYPE_2"/>
    <property type="match status" value="1"/>
</dbReference>
<dbReference type="InterPro" id="IPR036095">
    <property type="entry name" value="PTS_EIIB-like_sf"/>
</dbReference>
<dbReference type="InterPro" id="IPR007737">
    <property type="entry name" value="Mga_HTH"/>
</dbReference>
<feature type="domain" description="PRD" evidence="7">
    <location>
        <begin position="209"/>
        <end position="316"/>
    </location>
</feature>
<dbReference type="GO" id="GO:0009401">
    <property type="term" value="P:phosphoenolpyruvate-dependent sugar phosphotransferase system"/>
    <property type="evidence" value="ECO:0007669"/>
    <property type="project" value="InterPro"/>
</dbReference>
<gene>
    <name evidence="8" type="ORF">SAMN02745195_02281</name>
</gene>
<dbReference type="RefSeq" id="WP_072969475.1">
    <property type="nucleotide sequence ID" value="NZ_FQUR01000022.1"/>
</dbReference>
<dbReference type="InterPro" id="IPR050661">
    <property type="entry name" value="BglG_antiterminators"/>
</dbReference>
<dbReference type="InterPro" id="IPR013196">
    <property type="entry name" value="HTH_11"/>
</dbReference>
<evidence type="ECO:0000313" key="9">
    <source>
        <dbReference type="Proteomes" id="UP000184127"/>
    </source>
</evidence>
<dbReference type="PROSITE" id="PS51372">
    <property type="entry name" value="PRD_2"/>
    <property type="match status" value="2"/>
</dbReference>
<keyword evidence="5" id="KW-0804">Transcription</keyword>